<proteinExistence type="inferred from homology"/>
<dbReference type="SUPFAM" id="SSF161098">
    <property type="entry name" value="MetI-like"/>
    <property type="match status" value="2"/>
</dbReference>
<feature type="region of interest" description="Disordered" evidence="8">
    <location>
        <begin position="295"/>
        <end position="319"/>
    </location>
</feature>
<dbReference type="PROSITE" id="PS50928">
    <property type="entry name" value="ABC_TM1"/>
    <property type="match status" value="2"/>
</dbReference>
<feature type="transmembrane region" description="Helical" evidence="7">
    <location>
        <begin position="42"/>
        <end position="59"/>
    </location>
</feature>
<comment type="caution">
    <text evidence="10">The sequence shown here is derived from an EMBL/GenBank/DDBJ whole genome shotgun (WGS) entry which is preliminary data.</text>
</comment>
<dbReference type="CDD" id="cd06261">
    <property type="entry name" value="TM_PBP2"/>
    <property type="match status" value="2"/>
</dbReference>
<accession>A0ABQ4E7H1</accession>
<dbReference type="InterPro" id="IPR035906">
    <property type="entry name" value="MetI-like_sf"/>
</dbReference>
<keyword evidence="4 7" id="KW-0812">Transmembrane</keyword>
<sequence>MTTPTNSAERPDLATTAQAEPTPAGAATDKRALRPPWTRNRIVGLAAAAGAVLAIVVSTRQVGVDPQRLIDGWADLGNLLGRMLPVEMPQPSRVVGPILDTLMMAVAGTALALLLSLPLSFLAAANTAPSPAVRAVARAIILGARSIPDLVYALIFVRVLGVGVLPGVLAVAIYSTGMIGKLFADAIEEVDDDVHHAVATVGATRLQAIMTGVVPQVLPSFVSTTLYRLDMNVAASAVLGFVGAGGIGFELYNTLRTLQYQRGLGLALIIIALVVIVERISAAIRASILAHEHSARERRRSRRPARDRPPATGRPRLSPPWTRARLTRQIAVLSAAGLALVSFAGLGISPGALLRAIPELVASIGTFLPPDFASVRDDLGPAIVETLTIAVCATALATALSLPIAFLAARPVAPHPVVYHAARLVIVLSRGLPPLVLALIFVSAFGLGPFAGVIALGLGSIGLTAKLMADAIEHLDPGPRAALRSVGATRVQQATTGVVPQVAPSFVATTLFTLDSTIRSSTIVGIVGAGGIGFITYQSVHTLQFHTTAAVLIVIFVTVFVVERFSDMIRKRIL</sequence>
<feature type="transmembrane region" description="Helical" evidence="7">
    <location>
        <begin position="150"/>
        <end position="174"/>
    </location>
</feature>
<evidence type="ECO:0000256" key="8">
    <source>
        <dbReference type="SAM" id="MobiDB-lite"/>
    </source>
</evidence>
<feature type="region of interest" description="Disordered" evidence="8">
    <location>
        <begin position="1"/>
        <end position="31"/>
    </location>
</feature>
<evidence type="ECO:0000256" key="7">
    <source>
        <dbReference type="RuleBase" id="RU363032"/>
    </source>
</evidence>
<keyword evidence="2 7" id="KW-0813">Transport</keyword>
<feature type="transmembrane region" description="Helical" evidence="7">
    <location>
        <begin position="330"/>
        <end position="353"/>
    </location>
</feature>
<gene>
    <name evidence="10" type="primary">phnE</name>
    <name evidence="10" type="ORF">Pen02_56050</name>
</gene>
<evidence type="ECO:0000313" key="10">
    <source>
        <dbReference type="EMBL" id="GIG90669.1"/>
    </source>
</evidence>
<feature type="domain" description="ABC transmembrane type-1" evidence="9">
    <location>
        <begin position="98"/>
        <end position="281"/>
    </location>
</feature>
<feature type="transmembrane region" description="Helical" evidence="7">
    <location>
        <begin position="543"/>
        <end position="562"/>
    </location>
</feature>
<dbReference type="PANTHER" id="PTHR30043:SF1">
    <property type="entry name" value="ABC TRANSPORT SYSTEM PERMEASE PROTEIN P69"/>
    <property type="match status" value="1"/>
</dbReference>
<keyword evidence="11" id="KW-1185">Reference proteome</keyword>
<dbReference type="InterPro" id="IPR005769">
    <property type="entry name" value="PhnE/PtxC"/>
</dbReference>
<feature type="transmembrane region" description="Helical" evidence="7">
    <location>
        <begin position="264"/>
        <end position="290"/>
    </location>
</feature>
<evidence type="ECO:0000256" key="1">
    <source>
        <dbReference type="ARBA" id="ARBA00004651"/>
    </source>
</evidence>
<keyword evidence="6 7" id="KW-0472">Membrane</keyword>
<dbReference type="InterPro" id="IPR000515">
    <property type="entry name" value="MetI-like"/>
</dbReference>
<name>A0ABQ4E7H1_9ACTN</name>
<keyword evidence="3" id="KW-1003">Cell membrane</keyword>
<protein>
    <submittedName>
        <fullName evidence="10">Phosphate-import permease protein PhnE</fullName>
    </submittedName>
</protein>
<organism evidence="10 11">
    <name type="scientific">Plantactinospora endophytica</name>
    <dbReference type="NCBI Taxonomy" id="673535"/>
    <lineage>
        <taxon>Bacteria</taxon>
        <taxon>Bacillati</taxon>
        <taxon>Actinomycetota</taxon>
        <taxon>Actinomycetes</taxon>
        <taxon>Micromonosporales</taxon>
        <taxon>Micromonosporaceae</taxon>
        <taxon>Plantactinospora</taxon>
    </lineage>
</organism>
<evidence type="ECO:0000313" key="11">
    <source>
        <dbReference type="Proteomes" id="UP000646749"/>
    </source>
</evidence>
<feature type="domain" description="ABC transmembrane type-1" evidence="9">
    <location>
        <begin position="383"/>
        <end position="566"/>
    </location>
</feature>
<dbReference type="EMBL" id="BONW01000028">
    <property type="protein sequence ID" value="GIG90669.1"/>
    <property type="molecule type" value="Genomic_DNA"/>
</dbReference>
<feature type="transmembrane region" description="Helical" evidence="7">
    <location>
        <begin position="518"/>
        <end position="537"/>
    </location>
</feature>
<evidence type="ECO:0000256" key="4">
    <source>
        <dbReference type="ARBA" id="ARBA00022692"/>
    </source>
</evidence>
<evidence type="ECO:0000256" key="5">
    <source>
        <dbReference type="ARBA" id="ARBA00022989"/>
    </source>
</evidence>
<dbReference type="Proteomes" id="UP000646749">
    <property type="component" value="Unassembled WGS sequence"/>
</dbReference>
<evidence type="ECO:0000256" key="6">
    <source>
        <dbReference type="ARBA" id="ARBA00023136"/>
    </source>
</evidence>
<dbReference type="Gene3D" id="1.10.3720.10">
    <property type="entry name" value="MetI-like"/>
    <property type="match status" value="2"/>
</dbReference>
<reference evidence="10 11" key="1">
    <citation type="submission" date="2021-01" db="EMBL/GenBank/DDBJ databases">
        <title>Whole genome shotgun sequence of Plantactinospora endophytica NBRC 110450.</title>
        <authorList>
            <person name="Komaki H."/>
            <person name="Tamura T."/>
        </authorList>
    </citation>
    <scope>NUCLEOTIDE SEQUENCE [LARGE SCALE GENOMIC DNA]</scope>
    <source>
        <strain evidence="10 11">NBRC 110450</strain>
    </source>
</reference>
<comment type="subcellular location">
    <subcellularLocation>
        <location evidence="1 7">Cell membrane</location>
        <topology evidence="1 7">Multi-pass membrane protein</topology>
    </subcellularLocation>
</comment>
<evidence type="ECO:0000256" key="3">
    <source>
        <dbReference type="ARBA" id="ARBA00022475"/>
    </source>
</evidence>
<dbReference type="NCBIfam" id="TIGR01097">
    <property type="entry name" value="PhnE"/>
    <property type="match status" value="2"/>
</dbReference>
<feature type="transmembrane region" description="Helical" evidence="7">
    <location>
        <begin position="387"/>
        <end position="409"/>
    </location>
</feature>
<dbReference type="PANTHER" id="PTHR30043">
    <property type="entry name" value="PHOSPHONATES TRANSPORT SYSTEM PERMEASE PROTEIN"/>
    <property type="match status" value="1"/>
</dbReference>
<comment type="similarity">
    <text evidence="7">Belongs to the binding-protein-dependent transport system permease family.</text>
</comment>
<evidence type="ECO:0000256" key="2">
    <source>
        <dbReference type="ARBA" id="ARBA00022448"/>
    </source>
</evidence>
<feature type="transmembrane region" description="Helical" evidence="7">
    <location>
        <begin position="233"/>
        <end position="252"/>
    </location>
</feature>
<keyword evidence="5 7" id="KW-1133">Transmembrane helix</keyword>
<dbReference type="RefSeq" id="WP_203869064.1">
    <property type="nucleotide sequence ID" value="NZ_BONW01000028.1"/>
</dbReference>
<evidence type="ECO:0000259" key="9">
    <source>
        <dbReference type="PROSITE" id="PS50928"/>
    </source>
</evidence>
<feature type="transmembrane region" description="Helical" evidence="7">
    <location>
        <begin position="102"/>
        <end position="124"/>
    </location>
</feature>
<dbReference type="Pfam" id="PF00528">
    <property type="entry name" value="BPD_transp_1"/>
    <property type="match status" value="2"/>
</dbReference>